<feature type="compositionally biased region" description="Polar residues" evidence="1">
    <location>
        <begin position="423"/>
        <end position="438"/>
    </location>
</feature>
<protein>
    <submittedName>
        <fullName evidence="2">Uncharacterized protein</fullName>
    </submittedName>
</protein>
<feature type="compositionally biased region" description="Basic and acidic residues" evidence="1">
    <location>
        <begin position="392"/>
        <end position="407"/>
    </location>
</feature>
<organism evidence="2 3">
    <name type="scientific">Sinanodonta woodiana</name>
    <name type="common">Chinese pond mussel</name>
    <name type="synonym">Anodonta woodiana</name>
    <dbReference type="NCBI Taxonomy" id="1069815"/>
    <lineage>
        <taxon>Eukaryota</taxon>
        <taxon>Metazoa</taxon>
        <taxon>Spiralia</taxon>
        <taxon>Lophotrochozoa</taxon>
        <taxon>Mollusca</taxon>
        <taxon>Bivalvia</taxon>
        <taxon>Autobranchia</taxon>
        <taxon>Heteroconchia</taxon>
        <taxon>Palaeoheterodonta</taxon>
        <taxon>Unionida</taxon>
        <taxon>Unionoidea</taxon>
        <taxon>Unionidae</taxon>
        <taxon>Unioninae</taxon>
        <taxon>Sinanodonta</taxon>
    </lineage>
</organism>
<evidence type="ECO:0000313" key="3">
    <source>
        <dbReference type="Proteomes" id="UP001634394"/>
    </source>
</evidence>
<feature type="region of interest" description="Disordered" evidence="1">
    <location>
        <begin position="390"/>
        <end position="438"/>
    </location>
</feature>
<reference evidence="2 3" key="1">
    <citation type="submission" date="2024-11" db="EMBL/GenBank/DDBJ databases">
        <title>Chromosome-level genome assembly of the freshwater bivalve Anodonta woodiana.</title>
        <authorList>
            <person name="Chen X."/>
        </authorList>
    </citation>
    <scope>NUCLEOTIDE SEQUENCE [LARGE SCALE GENOMIC DNA]</scope>
    <source>
        <strain evidence="2">MN2024</strain>
        <tissue evidence="2">Gills</tissue>
    </source>
</reference>
<keyword evidence="3" id="KW-1185">Reference proteome</keyword>
<sequence>MDILIFFIAAKIGEPCLNLTSRCVSLFSVCTEGTCRCRDSYVVSNDGRCKLPGTSFVGESCEKCEYPALCVGGVCRCADNYRPLAFDEYWVDPFSSHQCHPQGYTLNKCNGTEIPAPLSMQALTRSTSIYPDKEMSVKTQSAVFGSCTSHIECPKFSKCKPSSCDGFLCLCDSGFIASKDRSSCLRARRISEACNSLTDRCMSPFASCTNSFCKCLDIFLPTFDGRCKLPGNNFLGEPCLKSEQCEYPSKCINGSCLCVDPYRQITHEEFWMDPMITSQCRPLNFSVWKCNETHLDIPGELSSRQESRVNNRDVIPIDSSVRTTTEGYRSFSQFPQSNFIPKFLTAYDANRFRSTPLPFITQILGKPLHNNHSDDVSEPHNMISRTFPEETMGVRERSLRTDIDAHEYTTSSSRLDQNRESPKNTANFNNSSDTPYNGNLSATAQMNVTNTSFDQTRLIDRLSKSGILRLFDDRISRKFLIGSLANSSINGSHAIFSYSSTLPPKSATDLTTKGYTTLKNKADLSVDLLHTSTKITDNVKIPFLYALSQSTNNVINPVGNDATYLKDGMGYEKKYNNSQSTTHTSTIQDSFLKNTNNNLFLVGHTSHTTTFNPVSLTNPTSETNIPLPFKMPLTEVYLSLSKVPKGLTEVTSSTQTEAIKGNTIYSIPAQTGNSVLSTPVSSSQHTATLSSLQTGLEIPKRVATITSSTNEDNNFISDLMSESTNNEEIATHLPNDFIDTRVVPVEITNVGGNLFLTNIGGFSRMLDGMLTFDNGSSIILFTTGQSEISHDKNLLHTVSNMCLEVIHKQGKTSVIKRQVRAVSSYYGGTLSLMSYQIIHDNQTGPKVKGHPTEQVENASRELFWEILHSLLTPGNKTSIYISKPKPLSKDKRRVGKRNHNFANLDSHRDQTLLDKNDLIRSTQASTTMYSSLDRSLSATASLEQGHKNMTNNLRTVRFSIMEYVKIILPILQLIDIDTNVQLFSSDDTFVYFLNGKSRLHTDSGKVYVIQGGEQPMITIEVVGNVSVILESGILRVQLPHSSLNFDVNLTEVHFRNSSLFFAFNSSNFLVEVREGSVDIVQGNQTRTIPSNGHKIVLSQNLTKNIRMYSQHIVLKAELDGSVWTYHNVSHTTTYQKNYISYIENTNGRSEIRIGTLHTVLVFHGGGTDIVHINGSGLLIENMFDLLVENKYGTVEAEMTDNKQIIVLDQGITKAISSKHAIQVEQFNGTMCLWQEISFVRHAIEIMNKTEETSNVEDSTVPLSLPIQNPDNYDEVASIDASKQFVTNRSDSAFVTGDAMITSQISLNDSSLSVIDEPDLTSGDNKSRLVNITTETTSNMPERVVTTNSTANLSQPTFHDKDMITNMNTESKERGKHVEAREGIYAEPRLSRNILNNTLIHEIRNATARRDSNLPTFFATKISIETESSITSRNTSVNTNMATDNNASTADQKDVNGTLLTETVVAMTMQGDSNVVLARPSNLHNGMSARPVTIRTAHVEDSHSYNNGLNESAVNNATLYETNDSVEVSTLQIRRQYYTSGNVTEQFETSTNMYSEPNATIAELDEKAKLGLGFGQSSSAMREATFNATSETNYVHRNKNANNITVSFKRNSLSVTLRQLSDIQLEIVTSSDTYTKAQTADFTDTALEDVVTSMALTAANRTSGETTFNINNIGEQILTEPLSNSTIPYSGIRPTSYITETPSTLKLGIAEIPSTSTLYIVETPSSFISAHAETPRTFTVDITELTSTPTPYIAETVSKSALATVDATSISASATAVTSNTSVLNIAETPSTLLLSITETPSTITLATTGTPNTSTSTTAETLITSTLDIVETRNTSSLPNTEVPSTSTLTIPATAGTSTLAAAVTLNTVLNIAETPSTLRLSIAETPSTATVATAETPSTSTSTTAQTLSTLRLSSAETPSTLTITTAETPSTSTSTTAQTLSTLRLSSAETPSTSTLAAARTHTTLTAITAKTLITSTLDIVETRNSPRLINAEVPSPSTITIPETGGTSTLATAVTLNTSELNIAETPTTLLLYITETPSTSNLATTGTHNTSTSTTAETLITSTLDIIKIRNKSRLKLPEVPSTSTIIIPETGGTSTLATSVILSTSELNIIETRNTSSLTNAEVPSTSTITIPATGGTSTLATAVILNTSVLNSIETRNTSRLTFAEVPSTSTITTAETTGTSTLATADTLRIAALTTAKAPSISMLTTAGTPNTSRLNAAETPRSPRKTYHSTGEVAYYKDKYRMLK</sequence>
<dbReference type="EMBL" id="JBJQND010000002">
    <property type="protein sequence ID" value="KAL3887156.1"/>
    <property type="molecule type" value="Genomic_DNA"/>
</dbReference>
<name>A0ABD3XNF8_SINWO</name>
<evidence type="ECO:0000313" key="2">
    <source>
        <dbReference type="EMBL" id="KAL3887156.1"/>
    </source>
</evidence>
<dbReference type="Proteomes" id="UP001634394">
    <property type="component" value="Unassembled WGS sequence"/>
</dbReference>
<feature type="compositionally biased region" description="Polar residues" evidence="1">
    <location>
        <begin position="2211"/>
        <end position="2222"/>
    </location>
</feature>
<accession>A0ABD3XNF8</accession>
<comment type="caution">
    <text evidence="2">The sequence shown here is derived from an EMBL/GenBank/DDBJ whole genome shotgun (WGS) entry which is preliminary data.</text>
</comment>
<gene>
    <name evidence="2" type="ORF">ACJMK2_027108</name>
</gene>
<feature type="region of interest" description="Disordered" evidence="1">
    <location>
        <begin position="2211"/>
        <end position="2238"/>
    </location>
</feature>
<evidence type="ECO:0000256" key="1">
    <source>
        <dbReference type="SAM" id="MobiDB-lite"/>
    </source>
</evidence>
<proteinExistence type="predicted"/>